<feature type="region of interest" description="Disordered" evidence="1">
    <location>
        <begin position="76"/>
        <end position="101"/>
    </location>
</feature>
<name>W2SSN4_NECAM</name>
<evidence type="ECO:0008006" key="5">
    <source>
        <dbReference type="Google" id="ProtNLM"/>
    </source>
</evidence>
<protein>
    <recommendedName>
        <fullName evidence="5">Secreted protein</fullName>
    </recommendedName>
</protein>
<dbReference type="KEGG" id="nai:NECAME_13739"/>
<accession>W2SSN4</accession>
<dbReference type="EMBL" id="KI663026">
    <property type="protein sequence ID" value="ETN72749.1"/>
    <property type="molecule type" value="Genomic_DNA"/>
</dbReference>
<sequence>MTNNKGHHALSLTVVIALPVPAISAKLSTPLHRYGSVVVDRYERIRVILVRDKRSPQTQAGVTARRRGVGGRLSILCRNGKKTPPDSFYGTNSAEHRGHRNSPEIEILSGRHRGNSTTKYDLNSWNNANPLQCISDSEDFLE</sequence>
<dbReference type="AlphaFoldDB" id="W2SSN4"/>
<dbReference type="Proteomes" id="UP000053676">
    <property type="component" value="Unassembled WGS sequence"/>
</dbReference>
<proteinExistence type="predicted"/>
<feature type="chain" id="PRO_5004824900" description="Secreted protein" evidence="2">
    <location>
        <begin position="26"/>
        <end position="142"/>
    </location>
</feature>
<organism evidence="3 4">
    <name type="scientific">Necator americanus</name>
    <name type="common">Human hookworm</name>
    <dbReference type="NCBI Taxonomy" id="51031"/>
    <lineage>
        <taxon>Eukaryota</taxon>
        <taxon>Metazoa</taxon>
        <taxon>Ecdysozoa</taxon>
        <taxon>Nematoda</taxon>
        <taxon>Chromadorea</taxon>
        <taxon>Rhabditida</taxon>
        <taxon>Rhabditina</taxon>
        <taxon>Rhabditomorpha</taxon>
        <taxon>Strongyloidea</taxon>
        <taxon>Ancylostomatidae</taxon>
        <taxon>Bunostominae</taxon>
        <taxon>Necator</taxon>
    </lineage>
</organism>
<evidence type="ECO:0000256" key="2">
    <source>
        <dbReference type="SAM" id="SignalP"/>
    </source>
</evidence>
<evidence type="ECO:0000256" key="1">
    <source>
        <dbReference type="SAM" id="MobiDB-lite"/>
    </source>
</evidence>
<reference evidence="4" key="1">
    <citation type="journal article" date="2014" name="Nat. Genet.">
        <title>Genome of the human hookworm Necator americanus.</title>
        <authorList>
            <person name="Tang Y.T."/>
            <person name="Gao X."/>
            <person name="Rosa B.A."/>
            <person name="Abubucker S."/>
            <person name="Hallsworth-Pepin K."/>
            <person name="Martin J."/>
            <person name="Tyagi R."/>
            <person name="Heizer E."/>
            <person name="Zhang X."/>
            <person name="Bhonagiri-Palsikar V."/>
            <person name="Minx P."/>
            <person name="Warren W.C."/>
            <person name="Wang Q."/>
            <person name="Zhan B."/>
            <person name="Hotez P.J."/>
            <person name="Sternberg P.W."/>
            <person name="Dougall A."/>
            <person name="Gaze S.T."/>
            <person name="Mulvenna J."/>
            <person name="Sotillo J."/>
            <person name="Ranganathan S."/>
            <person name="Rabelo E.M."/>
            <person name="Wilson R.K."/>
            <person name="Felgner P.L."/>
            <person name="Bethony J."/>
            <person name="Hawdon J.M."/>
            <person name="Gasser R.B."/>
            <person name="Loukas A."/>
            <person name="Mitreva M."/>
        </authorList>
    </citation>
    <scope>NUCLEOTIDE SEQUENCE [LARGE SCALE GENOMIC DNA]</scope>
</reference>
<keyword evidence="2" id="KW-0732">Signal</keyword>
<gene>
    <name evidence="3" type="ORF">NECAME_13739</name>
</gene>
<evidence type="ECO:0000313" key="4">
    <source>
        <dbReference type="Proteomes" id="UP000053676"/>
    </source>
</evidence>
<evidence type="ECO:0000313" key="3">
    <source>
        <dbReference type="EMBL" id="ETN72749.1"/>
    </source>
</evidence>
<keyword evidence="4" id="KW-1185">Reference proteome</keyword>
<feature type="signal peptide" evidence="2">
    <location>
        <begin position="1"/>
        <end position="25"/>
    </location>
</feature>